<dbReference type="RefSeq" id="WP_229212058.1">
    <property type="nucleotide sequence ID" value="NZ_JAASQJ010000007.1"/>
</dbReference>
<comment type="caution">
    <text evidence="2">The sequence shown here is derived from an EMBL/GenBank/DDBJ whole genome shotgun (WGS) entry which is preliminary data.</text>
</comment>
<dbReference type="InterPro" id="IPR013783">
    <property type="entry name" value="Ig-like_fold"/>
</dbReference>
<dbReference type="Gene3D" id="2.60.40.10">
    <property type="entry name" value="Immunoglobulins"/>
    <property type="match status" value="2"/>
</dbReference>
<dbReference type="NCBIfam" id="TIGR04131">
    <property type="entry name" value="Bac_Flav_CTERM"/>
    <property type="match status" value="1"/>
</dbReference>
<name>A0ABX0USK2_9BACT</name>
<dbReference type="EMBL" id="JAASQJ010000007">
    <property type="protein sequence ID" value="NIJ55951.1"/>
    <property type="molecule type" value="Genomic_DNA"/>
</dbReference>
<sequence length="969" mass="105823">MRTALRILLLSFCLGLLCTGYDAMATHIRAGEITARRISATTLTYELKLTAYFDIQNGEGAANAQNSVFFTIGNVNSTGNPVILEAPRQESPPPNIGNNTTRNTYIINYTFPSTGEYRISFEEDNRNNGILNIGPPPTQNLNFYVSTILEINASFGLNQTPVLLNAPIDLAAVRQRYIHNPNAFDADGDSLAYRLFVPQRSGVNGAGINLQYVNPNQIGAPGATEAGASPATFSMDRITGDLVWDAPVTKGYYNVAFVVEEWRDGVLIGQIVRDMQIIVEDARNDRPLMDPLPDICVEAGTRINQQVKATDKNGDKLTLTSTGGVYQAALISPALATFNVAQQGSQSTVLGQFVWQTSCNHIRQEPYDVLFKVEDAAGPNIPNASLFRKLVDMTTLNIRVYGPKPLGLRAVAATDPAGVAYRLNWEAYKCQVDGAKIVIYRKEGCTDILEDVCITGIPAGSGYEEVARVNVDQVTYLDNNNGTGLRAGVSYSYRLVVEFPRPGTNVNEPGSLIGGGESVASDEFCLKLPMLMPVITNVTVDTTSDIKGVITIKWTKPAAPSGLPAQYRLFRAVGQTGTAFTQIATINTTLAAGAPDTIFVDRGLNTLVNPYNYKLEYWYTQGGTLVELDEAKTASSVRLEQGAAEPSRVRINWSALVPWDNTNRTHRVYREDKTKPGTFNRIADVNVQGPQTFTFIDDGTDRYAADGTVNVTIVNDSTYCYKVETVGSYNNSQIKPAVLFNFSQILCVSSSDTTKPCPPVLALDPLNCDSLNAHPDAYCDLPGFTNHLSWTYPQSVGGKDCDPNVLAYKVYYARYEGDAPALIATVTIPPAPLATTYDHQGLTSFAGCYYVTAVNRFGAESAPSNIVCKDNCPMFVLPNVFTPNGDLKNDVFQPFACPAFVQSLEFKAFNRWGAQVFSTKDVNINWNGKTNGGKDLAAGQYYYEVTVYFESSKRVSTPTTIKGWVQLLR</sequence>
<evidence type="ECO:0000313" key="2">
    <source>
        <dbReference type="EMBL" id="NIJ55951.1"/>
    </source>
</evidence>
<keyword evidence="1" id="KW-0732">Signal</keyword>
<gene>
    <name evidence="2" type="ORF">FHS68_005146</name>
</gene>
<dbReference type="Proteomes" id="UP001179181">
    <property type="component" value="Unassembled WGS sequence"/>
</dbReference>
<evidence type="ECO:0000256" key="1">
    <source>
        <dbReference type="SAM" id="SignalP"/>
    </source>
</evidence>
<proteinExistence type="predicted"/>
<dbReference type="InterPro" id="IPR026341">
    <property type="entry name" value="T9SS_type_B"/>
</dbReference>
<dbReference type="Pfam" id="PF13585">
    <property type="entry name" value="CHU_C"/>
    <property type="match status" value="1"/>
</dbReference>
<protein>
    <submittedName>
        <fullName evidence="2">Gliding motility-associated-like protein</fullName>
    </submittedName>
</protein>
<reference evidence="2 3" key="1">
    <citation type="submission" date="2020-03" db="EMBL/GenBank/DDBJ databases">
        <title>Genomic Encyclopedia of Type Strains, Phase IV (KMG-IV): sequencing the most valuable type-strain genomes for metagenomic binning, comparative biology and taxonomic classification.</title>
        <authorList>
            <person name="Goeker M."/>
        </authorList>
    </citation>
    <scope>NUCLEOTIDE SEQUENCE [LARGE SCALE GENOMIC DNA]</scope>
    <source>
        <strain evidence="2 3">DSM 102865</strain>
    </source>
</reference>
<organism evidence="2 3">
    <name type="scientific">Dyadobacter arcticus</name>
    <dbReference type="NCBI Taxonomy" id="1078754"/>
    <lineage>
        <taxon>Bacteria</taxon>
        <taxon>Pseudomonadati</taxon>
        <taxon>Bacteroidota</taxon>
        <taxon>Cytophagia</taxon>
        <taxon>Cytophagales</taxon>
        <taxon>Spirosomataceae</taxon>
        <taxon>Dyadobacter</taxon>
    </lineage>
</organism>
<accession>A0ABX0USK2</accession>
<keyword evidence="3" id="KW-1185">Reference proteome</keyword>
<feature type="chain" id="PRO_5047150589" evidence="1">
    <location>
        <begin position="26"/>
        <end position="969"/>
    </location>
</feature>
<feature type="signal peptide" evidence="1">
    <location>
        <begin position="1"/>
        <end position="25"/>
    </location>
</feature>
<evidence type="ECO:0000313" key="3">
    <source>
        <dbReference type="Proteomes" id="UP001179181"/>
    </source>
</evidence>